<keyword evidence="2" id="KW-1185">Reference proteome</keyword>
<gene>
    <name evidence="1" type="ORF">HAX54_031752</name>
</gene>
<dbReference type="EMBL" id="JACEIK010000402">
    <property type="protein sequence ID" value="MCD7456448.1"/>
    <property type="molecule type" value="Genomic_DNA"/>
</dbReference>
<proteinExistence type="predicted"/>
<comment type="caution">
    <text evidence="1">The sequence shown here is derived from an EMBL/GenBank/DDBJ whole genome shotgun (WGS) entry which is preliminary data.</text>
</comment>
<accession>A0ABS8SC97</accession>
<reference evidence="1 2" key="1">
    <citation type="journal article" date="2021" name="BMC Genomics">
        <title>Datura genome reveals duplications of psychoactive alkaloid biosynthetic genes and high mutation rate following tissue culture.</title>
        <authorList>
            <person name="Rajewski A."/>
            <person name="Carter-House D."/>
            <person name="Stajich J."/>
            <person name="Litt A."/>
        </authorList>
    </citation>
    <scope>NUCLEOTIDE SEQUENCE [LARGE SCALE GENOMIC DNA]</scope>
    <source>
        <strain evidence="1">AR-01</strain>
    </source>
</reference>
<name>A0ABS8SC97_DATST</name>
<protein>
    <submittedName>
        <fullName evidence="1">Uncharacterized protein</fullName>
    </submittedName>
</protein>
<evidence type="ECO:0000313" key="2">
    <source>
        <dbReference type="Proteomes" id="UP000823775"/>
    </source>
</evidence>
<organism evidence="1 2">
    <name type="scientific">Datura stramonium</name>
    <name type="common">Jimsonweed</name>
    <name type="synonym">Common thornapple</name>
    <dbReference type="NCBI Taxonomy" id="4076"/>
    <lineage>
        <taxon>Eukaryota</taxon>
        <taxon>Viridiplantae</taxon>
        <taxon>Streptophyta</taxon>
        <taxon>Embryophyta</taxon>
        <taxon>Tracheophyta</taxon>
        <taxon>Spermatophyta</taxon>
        <taxon>Magnoliopsida</taxon>
        <taxon>eudicotyledons</taxon>
        <taxon>Gunneridae</taxon>
        <taxon>Pentapetalae</taxon>
        <taxon>asterids</taxon>
        <taxon>lamiids</taxon>
        <taxon>Solanales</taxon>
        <taxon>Solanaceae</taxon>
        <taxon>Solanoideae</taxon>
        <taxon>Datureae</taxon>
        <taxon>Datura</taxon>
    </lineage>
</organism>
<evidence type="ECO:0000313" key="1">
    <source>
        <dbReference type="EMBL" id="MCD7456448.1"/>
    </source>
</evidence>
<sequence length="72" mass="8388">MTEGTQLVMPEFISLSRMMLLRFSLMEYAVQRPHEISLVEVEKSQAGFLFQALVYHAITVEKAQQDPLMWIE</sequence>
<dbReference type="Proteomes" id="UP000823775">
    <property type="component" value="Unassembled WGS sequence"/>
</dbReference>